<dbReference type="OrthoDB" id="5781984at2759"/>
<accession>A0A016UMU5</accession>
<keyword evidence="1" id="KW-0732">Signal</keyword>
<name>A0A016UMU5_9BILA</name>
<protein>
    <submittedName>
        <fullName evidence="2">Uncharacterized protein</fullName>
    </submittedName>
</protein>
<keyword evidence="3" id="KW-1185">Reference proteome</keyword>
<dbReference type="AlphaFoldDB" id="A0A016UMU5"/>
<evidence type="ECO:0000313" key="2">
    <source>
        <dbReference type="EMBL" id="EYC16172.1"/>
    </source>
</evidence>
<proteinExistence type="predicted"/>
<comment type="caution">
    <text evidence="2">The sequence shown here is derived from an EMBL/GenBank/DDBJ whole genome shotgun (WGS) entry which is preliminary data.</text>
</comment>
<gene>
    <name evidence="2" type="primary">Acey_s0034.g2839</name>
    <name evidence="2" type="synonym">Acey-C06E4.2</name>
    <name evidence="2" type="ORF">Y032_0034g2839</name>
</gene>
<feature type="chain" id="PRO_5001488935" evidence="1">
    <location>
        <begin position="20"/>
        <end position="74"/>
    </location>
</feature>
<evidence type="ECO:0000256" key="1">
    <source>
        <dbReference type="SAM" id="SignalP"/>
    </source>
</evidence>
<dbReference type="Proteomes" id="UP000024635">
    <property type="component" value="Unassembled WGS sequence"/>
</dbReference>
<feature type="signal peptide" evidence="1">
    <location>
        <begin position="1"/>
        <end position="19"/>
    </location>
</feature>
<organism evidence="2 3">
    <name type="scientific">Ancylostoma ceylanicum</name>
    <dbReference type="NCBI Taxonomy" id="53326"/>
    <lineage>
        <taxon>Eukaryota</taxon>
        <taxon>Metazoa</taxon>
        <taxon>Ecdysozoa</taxon>
        <taxon>Nematoda</taxon>
        <taxon>Chromadorea</taxon>
        <taxon>Rhabditida</taxon>
        <taxon>Rhabditina</taxon>
        <taxon>Rhabditomorpha</taxon>
        <taxon>Strongyloidea</taxon>
        <taxon>Ancylostomatidae</taxon>
        <taxon>Ancylostomatinae</taxon>
        <taxon>Ancylostoma</taxon>
    </lineage>
</organism>
<dbReference type="EMBL" id="JARK01001370">
    <property type="protein sequence ID" value="EYC16172.1"/>
    <property type="molecule type" value="Genomic_DNA"/>
</dbReference>
<evidence type="ECO:0000313" key="3">
    <source>
        <dbReference type="Proteomes" id="UP000024635"/>
    </source>
</evidence>
<sequence>MYSLIVWLIALLTLFTVRGDELPTQPSEISEASAQASRPHRLKVTSPHPFIRQIGPPLLGGKRIITPVPKGALH</sequence>
<reference evidence="3" key="1">
    <citation type="journal article" date="2015" name="Nat. Genet.">
        <title>The genome and transcriptome of the zoonotic hookworm Ancylostoma ceylanicum identify infection-specific gene families.</title>
        <authorList>
            <person name="Schwarz E.M."/>
            <person name="Hu Y."/>
            <person name="Antoshechkin I."/>
            <person name="Miller M.M."/>
            <person name="Sternberg P.W."/>
            <person name="Aroian R.V."/>
        </authorList>
    </citation>
    <scope>NUCLEOTIDE SEQUENCE</scope>
    <source>
        <strain evidence="3">HY135</strain>
    </source>
</reference>